<evidence type="ECO:0000313" key="13">
    <source>
        <dbReference type="EMBL" id="QIF90137.1"/>
    </source>
</evidence>
<evidence type="ECO:0000259" key="12">
    <source>
        <dbReference type="Pfam" id="PF02223"/>
    </source>
</evidence>
<dbReference type="PROSITE" id="PS01331">
    <property type="entry name" value="THYMIDYLATE_KINASE"/>
    <property type="match status" value="1"/>
</dbReference>
<proteinExistence type="inferred from homology"/>
<keyword evidence="14" id="KW-1185">Reference proteome</keyword>
<dbReference type="Gene3D" id="3.40.50.300">
    <property type="entry name" value="P-loop containing nucleotide triphosphate hydrolases"/>
    <property type="match status" value="1"/>
</dbReference>
<dbReference type="InterPro" id="IPR039430">
    <property type="entry name" value="Thymidylate_kin-like_dom"/>
</dbReference>
<evidence type="ECO:0000256" key="6">
    <source>
        <dbReference type="ARBA" id="ARBA00022741"/>
    </source>
</evidence>
<dbReference type="InterPro" id="IPR027417">
    <property type="entry name" value="P-loop_NTPase"/>
</dbReference>
<dbReference type="InterPro" id="IPR018095">
    <property type="entry name" value="Thymidylate_kin_CS"/>
</dbReference>
<dbReference type="CDD" id="cd01672">
    <property type="entry name" value="TMPK"/>
    <property type="match status" value="1"/>
</dbReference>
<organism evidence="13 14">
    <name type="scientific">Proteus terrae subsp. cibarius</name>
    <dbReference type="NCBI Taxonomy" id="626774"/>
    <lineage>
        <taxon>Bacteria</taxon>
        <taxon>Pseudomonadati</taxon>
        <taxon>Pseudomonadota</taxon>
        <taxon>Gammaproteobacteria</taxon>
        <taxon>Enterobacterales</taxon>
        <taxon>Morganellaceae</taxon>
        <taxon>Proteus</taxon>
    </lineage>
</organism>
<evidence type="ECO:0000256" key="10">
    <source>
        <dbReference type="ARBA" id="ARBA00048743"/>
    </source>
</evidence>
<evidence type="ECO:0000256" key="9">
    <source>
        <dbReference type="ARBA" id="ARBA00029962"/>
    </source>
</evidence>
<evidence type="ECO:0000256" key="1">
    <source>
        <dbReference type="ARBA" id="ARBA00009776"/>
    </source>
</evidence>
<accession>A0ABX6JLR9</accession>
<dbReference type="PANTHER" id="PTHR10344:SF4">
    <property type="entry name" value="UMP-CMP KINASE 2, MITOCHONDRIAL"/>
    <property type="match status" value="1"/>
</dbReference>
<evidence type="ECO:0000313" key="14">
    <source>
        <dbReference type="Proteomes" id="UP000501338"/>
    </source>
</evidence>
<feature type="binding site" evidence="11">
    <location>
        <begin position="11"/>
        <end position="18"/>
    </location>
    <ligand>
        <name>ATP</name>
        <dbReference type="ChEBI" id="CHEBI:30616"/>
    </ligand>
</feature>
<dbReference type="PANTHER" id="PTHR10344">
    <property type="entry name" value="THYMIDYLATE KINASE"/>
    <property type="match status" value="1"/>
</dbReference>
<evidence type="ECO:0000256" key="3">
    <source>
        <dbReference type="ARBA" id="ARBA00017144"/>
    </source>
</evidence>
<dbReference type="GO" id="GO:0004798">
    <property type="term" value="F:dTMP kinase activity"/>
    <property type="evidence" value="ECO:0007669"/>
    <property type="project" value="UniProtKB-EC"/>
</dbReference>
<reference evidence="13 14" key="1">
    <citation type="submission" date="2020-01" db="EMBL/GenBank/DDBJ databases">
        <title>The genomic epidemiology of tigecycline resistance gene tet(X) variants in a swine farm in China.</title>
        <authorList>
            <person name="Peng K."/>
            <person name="Li R."/>
        </authorList>
    </citation>
    <scope>NUCLEOTIDE SEQUENCE [LARGE SCALE GENOMIC DNA]</scope>
    <source>
        <strain evidence="13 14">ZF1</strain>
    </source>
</reference>
<keyword evidence="6 11" id="KW-0547">Nucleotide-binding</keyword>
<evidence type="ECO:0000256" key="2">
    <source>
        <dbReference type="ARBA" id="ARBA00012980"/>
    </source>
</evidence>
<keyword evidence="4 11" id="KW-0808">Transferase</keyword>
<dbReference type="Pfam" id="PF02223">
    <property type="entry name" value="Thymidylate_kin"/>
    <property type="match status" value="1"/>
</dbReference>
<evidence type="ECO:0000256" key="4">
    <source>
        <dbReference type="ARBA" id="ARBA00022679"/>
    </source>
</evidence>
<dbReference type="Proteomes" id="UP000501338">
    <property type="component" value="Chromosome"/>
</dbReference>
<dbReference type="NCBIfam" id="TIGR00041">
    <property type="entry name" value="DTMP_kinase"/>
    <property type="match status" value="1"/>
</dbReference>
<dbReference type="EC" id="2.7.4.9" evidence="2 11"/>
<dbReference type="EMBL" id="CP047340">
    <property type="protein sequence ID" value="QIF90137.1"/>
    <property type="molecule type" value="Genomic_DNA"/>
</dbReference>
<protein>
    <recommendedName>
        <fullName evidence="3 11">Thymidylate kinase</fullName>
        <ecNumber evidence="2 11">2.7.4.9</ecNumber>
    </recommendedName>
    <alternativeName>
        <fullName evidence="9 11">dTMP kinase</fullName>
    </alternativeName>
</protein>
<keyword evidence="5 11" id="KW-0545">Nucleotide biosynthesis</keyword>
<dbReference type="HAMAP" id="MF_00165">
    <property type="entry name" value="Thymidylate_kinase"/>
    <property type="match status" value="1"/>
</dbReference>
<comment type="function">
    <text evidence="11">Phosphorylation of dTMP to form dTDP in both de novo and salvage pathways of dTTP synthesis.</text>
</comment>
<name>A0ABX6JLR9_9GAMM</name>
<evidence type="ECO:0000256" key="11">
    <source>
        <dbReference type="HAMAP-Rule" id="MF_00165"/>
    </source>
</evidence>
<gene>
    <name evidence="11" type="primary">tmk</name>
    <name evidence="13" type="ORF">GTH23_08835</name>
</gene>
<sequence>MNNSKFIVIEGLEGAGKTSAIQTVVDTLKDKGITNLAFTREPGGTPLAEKLRELIKQGIEGEKVTDKAELLMLYAARVQLIENVIKPALADGQWVIGDRHDLSSQAYQGGGRGLDKDLMLSLRNTVLGDFRPDLTLYLDLDPAIGLARARARGELDRIEKESMDFFYRTRERYQELANDDDSIITIDASQAIEKVQADIRQTLTAWLVQQENKSL</sequence>
<feature type="domain" description="Thymidylate kinase-like" evidence="12">
    <location>
        <begin position="9"/>
        <end position="199"/>
    </location>
</feature>
<dbReference type="InterPro" id="IPR018094">
    <property type="entry name" value="Thymidylate_kinase"/>
</dbReference>
<keyword evidence="8 11" id="KW-0067">ATP-binding</keyword>
<evidence type="ECO:0000256" key="5">
    <source>
        <dbReference type="ARBA" id="ARBA00022727"/>
    </source>
</evidence>
<evidence type="ECO:0000256" key="7">
    <source>
        <dbReference type="ARBA" id="ARBA00022777"/>
    </source>
</evidence>
<dbReference type="SUPFAM" id="SSF52540">
    <property type="entry name" value="P-loop containing nucleoside triphosphate hydrolases"/>
    <property type="match status" value="1"/>
</dbReference>
<comment type="catalytic activity">
    <reaction evidence="10 11">
        <text>dTMP + ATP = dTDP + ADP</text>
        <dbReference type="Rhea" id="RHEA:13517"/>
        <dbReference type="ChEBI" id="CHEBI:30616"/>
        <dbReference type="ChEBI" id="CHEBI:58369"/>
        <dbReference type="ChEBI" id="CHEBI:63528"/>
        <dbReference type="ChEBI" id="CHEBI:456216"/>
        <dbReference type="EC" id="2.7.4.9"/>
    </reaction>
</comment>
<evidence type="ECO:0000256" key="8">
    <source>
        <dbReference type="ARBA" id="ARBA00022840"/>
    </source>
</evidence>
<keyword evidence="7 11" id="KW-0418">Kinase</keyword>
<dbReference type="RefSeq" id="WP_156733324.1">
    <property type="nucleotide sequence ID" value="NZ_CP045008.1"/>
</dbReference>
<comment type="similarity">
    <text evidence="1 11">Belongs to the thymidylate kinase family.</text>
</comment>